<dbReference type="KEGG" id="bpm:BURPS1710b_A2521"/>
<feature type="region of interest" description="Disordered" evidence="1">
    <location>
        <begin position="54"/>
        <end position="148"/>
    </location>
</feature>
<protein>
    <submittedName>
        <fullName evidence="2">Uncharacterized protein</fullName>
    </submittedName>
</protein>
<sequence length="626" mass="68059">MACAAQGGVFRRAAGAHVGDFPHIDARDGHFNQLQHRRDGVRRFYAGDRHLAVERDGQQGGTELLHDVHGRDQSRGAGGSEPRERAAELGGHGGLNPAPLTAPASESVSRSGSVRQEGPYAACAPLSSARRHRQIDSNTGNPIHGPFAQGRSWCLPKGVAEGSGVRRPSARAAGAAWRAAGRIAANGKGADARSASCAAQRRAKAIDARRPAAFARRADWRSGGSMARSARPTCRSSMCGWAGPSTHRYADAPSRRRAVTETSRARRPRRAAGPARRERTRDRLRNAFQAPAGRCMLIRALFRTRLAAGFRAAGRDRVPLRLVRGREPADPCGDQRGVADHRPVRRGDFVTAMRAQPAVEAAGEGGRHVPVVARHDDLHGRLRIALARPAGALDEIRAVELEAVQAVAQLIRIGIGDDALGSAQPQRPQLRAAQSPHELGHERQMEERDVPRFERLPQIERRAKHMVEARPRDRRIRRQPPLDGRIGGRFPALNRPPVVADEVKRPVAARHVGDGKQILREYGQLVVGAPLRCVGRARAAHVVRDHAKAFVQMLAHALPHARRIGIAVHEDHGRGVARPAQVDGETHVARADRQRVADGRHRSFAYACWCSGNECNGTRRGATWSA</sequence>
<evidence type="ECO:0000313" key="3">
    <source>
        <dbReference type="Proteomes" id="UP000002700"/>
    </source>
</evidence>
<organism evidence="2 3">
    <name type="scientific">Burkholderia pseudomallei (strain 1710b)</name>
    <dbReference type="NCBI Taxonomy" id="320372"/>
    <lineage>
        <taxon>Bacteria</taxon>
        <taxon>Pseudomonadati</taxon>
        <taxon>Pseudomonadota</taxon>
        <taxon>Betaproteobacteria</taxon>
        <taxon>Burkholderiales</taxon>
        <taxon>Burkholderiaceae</taxon>
        <taxon>Burkholderia</taxon>
        <taxon>pseudomallei group</taxon>
    </lineage>
</organism>
<dbReference type="Proteomes" id="UP000002700">
    <property type="component" value="Chromosome II"/>
</dbReference>
<feature type="compositionally biased region" description="Basic and acidic residues" evidence="1">
    <location>
        <begin position="438"/>
        <end position="471"/>
    </location>
</feature>
<proteinExistence type="predicted"/>
<dbReference type="EnsemblBacteria" id="ABA52884">
    <property type="protein sequence ID" value="ABA52884"/>
    <property type="gene ID" value="BURPS1710b_A2521"/>
</dbReference>
<dbReference type="EMBL" id="CP000125">
    <property type="protein sequence ID" value="ABA52884.1"/>
    <property type="molecule type" value="Genomic_DNA"/>
</dbReference>
<accession>Q3JFI2</accession>
<name>Q3JFI2_BURP1</name>
<evidence type="ECO:0000313" key="2">
    <source>
        <dbReference type="EMBL" id="ABA52884.1"/>
    </source>
</evidence>
<gene>
    <name evidence="2" type="ordered locus">BURPS1710b_A2521</name>
</gene>
<feature type="compositionally biased region" description="Basic and acidic residues" evidence="1">
    <location>
        <begin position="64"/>
        <end position="74"/>
    </location>
</feature>
<dbReference type="HOGENOM" id="CLU_436603_0_0_4"/>
<evidence type="ECO:0000256" key="1">
    <source>
        <dbReference type="SAM" id="MobiDB-lite"/>
    </source>
</evidence>
<dbReference type="AlphaFoldDB" id="Q3JFI2"/>
<feature type="compositionally biased region" description="Polar residues" evidence="1">
    <location>
        <begin position="104"/>
        <end position="114"/>
    </location>
</feature>
<feature type="compositionally biased region" description="Low complexity" evidence="1">
    <location>
        <begin position="422"/>
        <end position="436"/>
    </location>
</feature>
<feature type="region of interest" description="Disordered" evidence="1">
    <location>
        <begin position="421"/>
        <end position="490"/>
    </location>
</feature>
<feature type="region of interest" description="Disordered" evidence="1">
    <location>
        <begin position="248"/>
        <end position="281"/>
    </location>
</feature>
<reference evidence="2 3" key="1">
    <citation type="submission" date="2005-09" db="EMBL/GenBank/DDBJ databases">
        <authorList>
            <person name="Woods D.E."/>
            <person name="Nierman W.C."/>
        </authorList>
    </citation>
    <scope>NUCLEOTIDE SEQUENCE [LARGE SCALE GENOMIC DNA]</scope>
    <source>
        <strain evidence="2 3">1710b</strain>
    </source>
</reference>